<dbReference type="PANTHER" id="PTHR40940">
    <property type="entry name" value="PROTEIN BATD-RELATED"/>
    <property type="match status" value="1"/>
</dbReference>
<accession>D5U5Q0</accession>
<sequence length="576" mass="66573">MAEEELTKIGNIILRYTFVIFFIICLPLFPQTSITAKFSDEKIGVGEVFSLSVTINNNSGRVTVPDIDGFTLRGTSQSVNMMYSSGSFKTIKTYIYTYMANKEGVYNIDDIRVKVNNNTYVANPVKIEVVDAPVRNRDDNYTPNGNQFEDFMNYGDDIYVDNNINKKEVYLYEPVYITQKAYVHVPVNVLGFSKIPDRTDFISYSETSEYNSFTEIIDGKRVSAIPLKTEVLYPVKTGDKRILTTPFVFEKEGRFVFNERVEYGEDEFTVKVLPLPERNEGDNFSGAVGDFNFNTKVNKTNVSVGEEVLITMEVTGEGNTSIITMPKINDNITNYFSVYQPKVYETNWFDGKKMMGRKVKEYVLVAKDEGSSVISNINFCYFSPNDKSYSNIYSNPISLMVSGTKQNLSSFINNDGEELNIIPIKNTLVKEDKVFKIFNMKIVYLYIIILIALSFIIYNNNKFDKLKLLFSNIKKNKHSETDDIIKYYNENNRKEYCRLIENSLINTIKNKFNIDYDNNIYNKLNDYIEKEKIDEIKYIINKCRYELYSGKSSDNEDYHTKAAELIKYIKDLKIKK</sequence>
<dbReference type="RefSeq" id="WP_013114865.1">
    <property type="nucleotide sequence ID" value="NC_014150.1"/>
</dbReference>
<gene>
    <name evidence="2" type="ordered locus">Bmur_2457</name>
</gene>
<feature type="transmembrane region" description="Helical" evidence="1">
    <location>
        <begin position="442"/>
        <end position="458"/>
    </location>
</feature>
<dbReference type="Proteomes" id="UP000001915">
    <property type="component" value="Chromosome"/>
</dbReference>
<dbReference type="STRING" id="526224.Bmur_2457"/>
<reference evidence="2 3" key="1">
    <citation type="journal article" date="2010" name="Stand. Genomic Sci.">
        <title>Complete genome sequence of Brachyspira murdochii type strain (56-150).</title>
        <authorList>
            <person name="Pati A."/>
            <person name="Sikorski J."/>
            <person name="Gronow S."/>
            <person name="Munk C."/>
            <person name="Lapidus A."/>
            <person name="Copeland A."/>
            <person name="Glavina Del Tio T."/>
            <person name="Nolan M."/>
            <person name="Lucas S."/>
            <person name="Chen F."/>
            <person name="Tice H."/>
            <person name="Cheng J.F."/>
            <person name="Han C."/>
            <person name="Detter J.C."/>
            <person name="Bruce D."/>
            <person name="Tapia R."/>
            <person name="Goodwin L."/>
            <person name="Pitluck S."/>
            <person name="Liolios K."/>
            <person name="Ivanova N."/>
            <person name="Mavromatis K."/>
            <person name="Mikhailova N."/>
            <person name="Chen A."/>
            <person name="Palaniappan K."/>
            <person name="Land M."/>
            <person name="Hauser L."/>
            <person name="Chang Y.J."/>
            <person name="Jeffries C.D."/>
            <person name="Spring S."/>
            <person name="Rohde M."/>
            <person name="Goker M."/>
            <person name="Bristow J."/>
            <person name="Eisen J.A."/>
            <person name="Markowitz V."/>
            <person name="Hugenholtz P."/>
            <person name="Kyrpides N.C."/>
            <person name="Klenk H.P."/>
        </authorList>
    </citation>
    <scope>NUCLEOTIDE SEQUENCE [LARGE SCALE GENOMIC DNA]</scope>
    <source>
        <strain evidence="3">ATCC 51284 / DSM 12563 / 56-150</strain>
    </source>
</reference>
<name>D5U5Q0_BRAM5</name>
<dbReference type="OrthoDB" id="2079210at2"/>
<organism evidence="2 3">
    <name type="scientific">Brachyspira murdochii (strain ATCC 51284 / DSM 12563 / 56-150)</name>
    <name type="common">Serpulina murdochii</name>
    <dbReference type="NCBI Taxonomy" id="526224"/>
    <lineage>
        <taxon>Bacteria</taxon>
        <taxon>Pseudomonadati</taxon>
        <taxon>Spirochaetota</taxon>
        <taxon>Spirochaetia</taxon>
        <taxon>Brachyspirales</taxon>
        <taxon>Brachyspiraceae</taxon>
        <taxon>Brachyspira</taxon>
    </lineage>
</organism>
<dbReference type="HOGENOM" id="CLU_487192_0_0_12"/>
<keyword evidence="1" id="KW-0812">Transmembrane</keyword>
<evidence type="ECO:0000313" key="2">
    <source>
        <dbReference type="EMBL" id="ADG72527.1"/>
    </source>
</evidence>
<feature type="transmembrane region" description="Helical" evidence="1">
    <location>
        <begin position="12"/>
        <end position="29"/>
    </location>
</feature>
<dbReference type="KEGG" id="brm:Bmur_2457"/>
<evidence type="ECO:0000256" key="1">
    <source>
        <dbReference type="SAM" id="Phobius"/>
    </source>
</evidence>
<dbReference type="EMBL" id="CP001959">
    <property type="protein sequence ID" value="ADG72527.1"/>
    <property type="molecule type" value="Genomic_DNA"/>
</dbReference>
<dbReference type="InterPro" id="IPR025738">
    <property type="entry name" value="BatD"/>
</dbReference>
<dbReference type="PANTHER" id="PTHR40940:SF2">
    <property type="entry name" value="BATD"/>
    <property type="match status" value="1"/>
</dbReference>
<proteinExistence type="predicted"/>
<keyword evidence="1" id="KW-0472">Membrane</keyword>
<keyword evidence="1" id="KW-1133">Transmembrane helix</keyword>
<evidence type="ECO:0008006" key="4">
    <source>
        <dbReference type="Google" id="ProtNLM"/>
    </source>
</evidence>
<evidence type="ECO:0000313" key="3">
    <source>
        <dbReference type="Proteomes" id="UP000001915"/>
    </source>
</evidence>
<dbReference type="Pfam" id="PF13584">
    <property type="entry name" value="BatD"/>
    <property type="match status" value="2"/>
</dbReference>
<dbReference type="AlphaFoldDB" id="D5U5Q0"/>
<protein>
    <recommendedName>
        <fullName evidence="4">Aerotolerance-related exported protein</fullName>
    </recommendedName>
</protein>
<dbReference type="eggNOG" id="COG0457">
    <property type="taxonomic scope" value="Bacteria"/>
</dbReference>